<dbReference type="PANTHER" id="PTHR43009:SF7">
    <property type="entry name" value="HOMOGENTISATE GERANYLGERANYLTRANSFERASE, CHLOROPLASTIC"/>
    <property type="match status" value="1"/>
</dbReference>
<accession>A0A7S5AH25</accession>
<keyword evidence="5 7" id="KW-1133">Transmembrane helix</keyword>
<dbReference type="GO" id="GO:0016765">
    <property type="term" value="F:transferase activity, transferring alkyl or aryl (other than methyl) groups"/>
    <property type="evidence" value="ECO:0007669"/>
    <property type="project" value="InterPro"/>
</dbReference>
<feature type="transmembrane region" description="Helical" evidence="7">
    <location>
        <begin position="153"/>
        <end position="174"/>
    </location>
</feature>
<evidence type="ECO:0000256" key="5">
    <source>
        <dbReference type="ARBA" id="ARBA00022989"/>
    </source>
</evidence>
<dbReference type="Pfam" id="PF01040">
    <property type="entry name" value="UbiA"/>
    <property type="match status" value="1"/>
</dbReference>
<reference evidence="8" key="1">
    <citation type="submission" date="2018-11" db="EMBL/GenBank/DDBJ databases">
        <authorList>
            <person name="Chen X."/>
            <person name="Tian J."/>
        </authorList>
    </citation>
    <scope>NUCLEOTIDE SEQUENCE</scope>
</reference>
<dbReference type="InterPro" id="IPR044878">
    <property type="entry name" value="UbiA_sf"/>
</dbReference>
<feature type="transmembrane region" description="Helical" evidence="7">
    <location>
        <begin position="253"/>
        <end position="275"/>
    </location>
</feature>
<comment type="subcellular location">
    <subcellularLocation>
        <location evidence="1">Plastid</location>
        <location evidence="1">Chloroplast membrane</location>
        <topology evidence="1">Multi-pass membrane protein</topology>
    </subcellularLocation>
</comment>
<name>A0A7S5AH25_CLETE</name>
<organism evidence="8">
    <name type="scientific">Clematis terniflora</name>
    <name type="common">Sweet autumn clematis</name>
    <dbReference type="NCBI Taxonomy" id="231663"/>
    <lineage>
        <taxon>Eukaryota</taxon>
        <taxon>Viridiplantae</taxon>
        <taxon>Streptophyta</taxon>
        <taxon>Embryophyta</taxon>
        <taxon>Tracheophyta</taxon>
        <taxon>Spermatophyta</taxon>
        <taxon>Magnoliopsida</taxon>
        <taxon>Ranunculales</taxon>
        <taxon>Ranunculaceae</taxon>
        <taxon>Ranunculoideae</taxon>
        <taxon>Anemoneae</taxon>
        <taxon>Clematis</taxon>
    </lineage>
</organism>
<evidence type="ECO:0000256" key="7">
    <source>
        <dbReference type="SAM" id="Phobius"/>
    </source>
</evidence>
<keyword evidence="4 7" id="KW-0812">Transmembrane</keyword>
<evidence type="ECO:0000256" key="2">
    <source>
        <dbReference type="ARBA" id="ARBA00005985"/>
    </source>
</evidence>
<comment type="similarity">
    <text evidence="2">Belongs to the UbiA prenyltransferase family.</text>
</comment>
<evidence type="ECO:0000256" key="4">
    <source>
        <dbReference type="ARBA" id="ARBA00022692"/>
    </source>
</evidence>
<dbReference type="Gene3D" id="1.10.357.140">
    <property type="entry name" value="UbiA prenyltransferase"/>
    <property type="match status" value="1"/>
</dbReference>
<dbReference type="EMBL" id="MK211484">
    <property type="protein sequence ID" value="QDF82055.1"/>
    <property type="molecule type" value="mRNA"/>
</dbReference>
<keyword evidence="6 7" id="KW-0472">Membrane</keyword>
<feature type="transmembrane region" description="Helical" evidence="7">
    <location>
        <begin position="332"/>
        <end position="352"/>
    </location>
</feature>
<evidence type="ECO:0000256" key="6">
    <source>
        <dbReference type="ARBA" id="ARBA00023136"/>
    </source>
</evidence>
<evidence type="ECO:0000256" key="3">
    <source>
        <dbReference type="ARBA" id="ARBA00022679"/>
    </source>
</evidence>
<evidence type="ECO:0000313" key="8">
    <source>
        <dbReference type="EMBL" id="QDF82055.1"/>
    </source>
</evidence>
<keyword evidence="3 8" id="KW-0808">Transferase</keyword>
<proteinExistence type="evidence at transcript level"/>
<dbReference type="GO" id="GO:0016020">
    <property type="term" value="C:membrane"/>
    <property type="evidence" value="ECO:0007669"/>
    <property type="project" value="UniProtKB-SubCell"/>
</dbReference>
<dbReference type="AlphaFoldDB" id="A0A7S5AH25"/>
<feature type="transmembrane region" description="Helical" evidence="7">
    <location>
        <begin position="290"/>
        <end position="311"/>
    </location>
</feature>
<feature type="transmembrane region" description="Helical" evidence="7">
    <location>
        <begin position="126"/>
        <end position="147"/>
    </location>
</feature>
<dbReference type="InterPro" id="IPR000537">
    <property type="entry name" value="UbiA_prenyltransferase"/>
</dbReference>
<protein>
    <submittedName>
        <fullName evidence="8">Prenyltransferase PT4</fullName>
    </submittedName>
</protein>
<evidence type="ECO:0000256" key="1">
    <source>
        <dbReference type="ARBA" id="ARBA00004508"/>
    </source>
</evidence>
<sequence>MISSLASSSFTSTTCSSHQQGGFVRRLRPLAQIKGLSLKYQEPKNLLTFNLSKRSSTRISASLSQNLGKVDEPISENNNDSPTKVAYSATTTAHDGAFAPQSEATETLWSQISKKLDALYVFTRPYTIYGTIVGIISISLLPVQTWAELSPSFFFGLLKALIPTVLVNIYMCAINQLTDIEIDKINKPYLPLASGVFSLAEGTAITALTAMSALLLGAVFNSPPLLLGVMSIFFIATAYSVDLPLLRWKASAYLASLSIIGIRALTIPLCFFAHAQKYILGRPLAYSKPVFFTVAFMTIIATVIAIIKDLPDVEGDEAFGLRSPSSVYGREAVFWTCVYTLMATYAAAAAFGATTSYLSTKIITVLGHGLLSAILWTKAKSVNIKENKETLDFYLFIWKLLYAEYFVIPFFR</sequence>
<dbReference type="PANTHER" id="PTHR43009">
    <property type="entry name" value="HOMOGENTISATE SOLANESYLTRANSFERASE, CHLOROPLASTIC"/>
    <property type="match status" value="1"/>
</dbReference>